<reference evidence="4 5" key="1">
    <citation type="submission" date="2014-12" db="EMBL/GenBank/DDBJ databases">
        <title>Genome sequencing of Photobacterium gaetbulicola AD005a.</title>
        <authorList>
            <person name="Adrian T.G.S."/>
            <person name="Chan K.G."/>
        </authorList>
    </citation>
    <scope>NUCLEOTIDE SEQUENCE [LARGE SCALE GENOMIC DNA]</scope>
    <source>
        <strain evidence="4 5">AD005a</strain>
    </source>
</reference>
<dbReference type="Pfam" id="PF06719">
    <property type="entry name" value="AraC_N"/>
    <property type="match status" value="1"/>
</dbReference>
<sequence>MDSVAGSVSKRCLERGEELCDYYGLGVDSGIVELEIPGIRLFRINQYHKMTPQMYQQGVVVILQGNKIGHLNDYRFEYDTDHCLIVATPYPIACETFASPEAPLIGLDIDFDLTIIQELVDALEQHQHSEMAKVQDNGRGVAVTTITPEIRDCLCRLLGCLKDPLDARVLGQQLLREFYYQLLKSKQGYLLAQYCKQDSALSRVSRVISHVQSHYDQKLVINELADMAGMSVSAFHRAFKQVVTDPPLQYIKKIRLNKAKTLMSQDGMPANVAALRVGYESPTQFSREFKRYFGVPPSKASHIGMS</sequence>
<evidence type="ECO:0000259" key="3">
    <source>
        <dbReference type="PROSITE" id="PS01124"/>
    </source>
</evidence>
<dbReference type="GO" id="GO:0043565">
    <property type="term" value="F:sequence-specific DNA binding"/>
    <property type="evidence" value="ECO:0007669"/>
    <property type="project" value="InterPro"/>
</dbReference>
<evidence type="ECO:0000256" key="1">
    <source>
        <dbReference type="ARBA" id="ARBA00023015"/>
    </source>
</evidence>
<evidence type="ECO:0000313" key="4">
    <source>
        <dbReference type="EMBL" id="KHT62629.1"/>
    </source>
</evidence>
<keyword evidence="2" id="KW-0804">Transcription</keyword>
<proteinExistence type="predicted"/>
<dbReference type="EMBL" id="JWLZ01000174">
    <property type="protein sequence ID" value="KHT62629.1"/>
    <property type="molecule type" value="Genomic_DNA"/>
</dbReference>
<dbReference type="Proteomes" id="UP000031278">
    <property type="component" value="Unassembled WGS sequence"/>
</dbReference>
<dbReference type="RefSeq" id="WP_039464373.1">
    <property type="nucleotide sequence ID" value="NZ_JWLZ01000174.1"/>
</dbReference>
<keyword evidence="1" id="KW-0805">Transcription regulation</keyword>
<evidence type="ECO:0000256" key="2">
    <source>
        <dbReference type="ARBA" id="ARBA00023163"/>
    </source>
</evidence>
<protein>
    <submittedName>
        <fullName evidence="4">Transcriptional regulator</fullName>
    </submittedName>
</protein>
<dbReference type="PROSITE" id="PS01124">
    <property type="entry name" value="HTH_ARAC_FAMILY_2"/>
    <property type="match status" value="1"/>
</dbReference>
<dbReference type="GO" id="GO:0003700">
    <property type="term" value="F:DNA-binding transcription factor activity"/>
    <property type="evidence" value="ECO:0007669"/>
    <property type="project" value="InterPro"/>
</dbReference>
<organism evidence="4 5">
    <name type="scientific">Photobacterium gaetbulicola</name>
    <dbReference type="NCBI Taxonomy" id="1295392"/>
    <lineage>
        <taxon>Bacteria</taxon>
        <taxon>Pseudomonadati</taxon>
        <taxon>Pseudomonadota</taxon>
        <taxon>Gammaproteobacteria</taxon>
        <taxon>Vibrionales</taxon>
        <taxon>Vibrionaceae</taxon>
        <taxon>Photobacterium</taxon>
    </lineage>
</organism>
<dbReference type="InterPro" id="IPR009057">
    <property type="entry name" value="Homeodomain-like_sf"/>
</dbReference>
<dbReference type="SUPFAM" id="SSF46689">
    <property type="entry name" value="Homeodomain-like"/>
    <property type="match status" value="2"/>
</dbReference>
<dbReference type="AlphaFoldDB" id="A0A0B9G1R7"/>
<dbReference type="InterPro" id="IPR009594">
    <property type="entry name" value="Tscrpt_reg_HTH_AraC_N"/>
</dbReference>
<dbReference type="SMART" id="SM00342">
    <property type="entry name" value="HTH_ARAC"/>
    <property type="match status" value="1"/>
</dbReference>
<comment type="caution">
    <text evidence="4">The sequence shown here is derived from an EMBL/GenBank/DDBJ whole genome shotgun (WGS) entry which is preliminary data.</text>
</comment>
<dbReference type="PANTHER" id="PTHR43436:SF2">
    <property type="entry name" value="ARAC_XYLS FAMILY TRANSCRIPTIONAL REGULATOR"/>
    <property type="match status" value="1"/>
</dbReference>
<name>A0A0B9G1R7_9GAMM</name>
<dbReference type="Pfam" id="PF12833">
    <property type="entry name" value="HTH_18"/>
    <property type="match status" value="1"/>
</dbReference>
<accession>A0A0B9G1R7</accession>
<evidence type="ECO:0000313" key="5">
    <source>
        <dbReference type="Proteomes" id="UP000031278"/>
    </source>
</evidence>
<dbReference type="InterPro" id="IPR018060">
    <property type="entry name" value="HTH_AraC"/>
</dbReference>
<dbReference type="PANTHER" id="PTHR43436">
    <property type="entry name" value="ARAC-FAMILY TRANSCRIPTIONAL REGULATOR"/>
    <property type="match status" value="1"/>
</dbReference>
<feature type="domain" description="HTH araC/xylS-type" evidence="3">
    <location>
        <begin position="205"/>
        <end position="303"/>
    </location>
</feature>
<dbReference type="Gene3D" id="1.10.10.60">
    <property type="entry name" value="Homeodomain-like"/>
    <property type="match status" value="2"/>
</dbReference>
<gene>
    <name evidence="4" type="ORF">RJ45_16045</name>
</gene>